<evidence type="ECO:0000313" key="3">
    <source>
        <dbReference type="Proteomes" id="UP001227230"/>
    </source>
</evidence>
<dbReference type="EMBL" id="CP126660">
    <property type="protein sequence ID" value="WKA01899.1"/>
    <property type="molecule type" value="Genomic_DNA"/>
</dbReference>
<dbReference type="Proteomes" id="UP001227230">
    <property type="component" value="Chromosome 13"/>
</dbReference>
<sequence length="76" mass="8012">MLSESESNEAVEASEGGNKVSDAPREKQDSSKGMKSTEPSKNANDDAYAKQANLKTILGTTLGYGHALSEHIILGC</sequence>
<accession>A0ABY9D3J4</accession>
<feature type="compositionally biased region" description="Basic and acidic residues" evidence="1">
    <location>
        <begin position="22"/>
        <end position="32"/>
    </location>
</feature>
<feature type="region of interest" description="Disordered" evidence="1">
    <location>
        <begin position="1"/>
        <end position="47"/>
    </location>
</feature>
<organism evidence="2 3">
    <name type="scientific">Vitis vinifera</name>
    <name type="common">Grape</name>
    <dbReference type="NCBI Taxonomy" id="29760"/>
    <lineage>
        <taxon>Eukaryota</taxon>
        <taxon>Viridiplantae</taxon>
        <taxon>Streptophyta</taxon>
        <taxon>Embryophyta</taxon>
        <taxon>Tracheophyta</taxon>
        <taxon>Spermatophyta</taxon>
        <taxon>Magnoliopsida</taxon>
        <taxon>eudicotyledons</taxon>
        <taxon>Gunneridae</taxon>
        <taxon>Pentapetalae</taxon>
        <taxon>rosids</taxon>
        <taxon>Vitales</taxon>
        <taxon>Vitaceae</taxon>
        <taxon>Viteae</taxon>
        <taxon>Vitis</taxon>
    </lineage>
</organism>
<feature type="compositionally biased region" description="Polar residues" evidence="1">
    <location>
        <begin position="33"/>
        <end position="42"/>
    </location>
</feature>
<gene>
    <name evidence="2" type="ORF">VitviT2T_020151</name>
</gene>
<keyword evidence="3" id="KW-1185">Reference proteome</keyword>
<evidence type="ECO:0000313" key="2">
    <source>
        <dbReference type="EMBL" id="WKA01899.1"/>
    </source>
</evidence>
<name>A0ABY9D3J4_VITVI</name>
<reference evidence="2 3" key="1">
    <citation type="journal article" date="2023" name="Hortic Res">
        <title>The complete reference genome for grapevine (Vitis vinifera L.) genetics and breeding.</title>
        <authorList>
            <person name="Shi X."/>
            <person name="Cao S."/>
            <person name="Wang X."/>
            <person name="Huang S."/>
            <person name="Wang Y."/>
            <person name="Liu Z."/>
            <person name="Liu W."/>
            <person name="Leng X."/>
            <person name="Peng Y."/>
            <person name="Wang N."/>
            <person name="Wang Y."/>
            <person name="Ma Z."/>
            <person name="Xu X."/>
            <person name="Zhang F."/>
            <person name="Xue H."/>
            <person name="Zhong H."/>
            <person name="Wang Y."/>
            <person name="Zhang K."/>
            <person name="Velt A."/>
            <person name="Avia K."/>
            <person name="Holtgrawe D."/>
            <person name="Grimplet J."/>
            <person name="Matus J.T."/>
            <person name="Ware D."/>
            <person name="Wu X."/>
            <person name="Wang H."/>
            <person name="Liu C."/>
            <person name="Fang Y."/>
            <person name="Rustenholz C."/>
            <person name="Cheng Z."/>
            <person name="Xiao H."/>
            <person name="Zhou Y."/>
        </authorList>
    </citation>
    <scope>NUCLEOTIDE SEQUENCE [LARGE SCALE GENOMIC DNA]</scope>
    <source>
        <strain evidence="3">cv. Pinot noir / PN40024</strain>
        <tissue evidence="2">Leaf</tissue>
    </source>
</reference>
<evidence type="ECO:0000256" key="1">
    <source>
        <dbReference type="SAM" id="MobiDB-lite"/>
    </source>
</evidence>
<feature type="compositionally biased region" description="Low complexity" evidence="1">
    <location>
        <begin position="1"/>
        <end position="15"/>
    </location>
</feature>
<proteinExistence type="predicted"/>
<protein>
    <submittedName>
        <fullName evidence="2">Uncharacterized protein</fullName>
    </submittedName>
</protein>